<feature type="domain" description="tRNA-specific 2-thiouridylase MnmA-like central" evidence="13">
    <location>
        <begin position="254"/>
        <end position="320"/>
    </location>
</feature>
<comment type="catalytic activity">
    <reaction evidence="11">
        <text>5-taurinomethyluridine(34) in tRNA + S-sulfanyl-L-cysteinyl-[protein] + AH2 + ATP = 5-taurinomethyl-2-thiouridine(34) in tRNA + L-cysteinyl-[protein] + A + AMP + diphosphate + H(+)</text>
        <dbReference type="Rhea" id="RHEA:47040"/>
        <dbReference type="Rhea" id="RHEA-COMP:10131"/>
        <dbReference type="Rhea" id="RHEA-COMP:11726"/>
        <dbReference type="Rhea" id="RHEA-COMP:11732"/>
        <dbReference type="Rhea" id="RHEA-COMP:11733"/>
        <dbReference type="ChEBI" id="CHEBI:13193"/>
        <dbReference type="ChEBI" id="CHEBI:15378"/>
        <dbReference type="ChEBI" id="CHEBI:17499"/>
        <dbReference type="ChEBI" id="CHEBI:29950"/>
        <dbReference type="ChEBI" id="CHEBI:30616"/>
        <dbReference type="ChEBI" id="CHEBI:33019"/>
        <dbReference type="ChEBI" id="CHEBI:61963"/>
        <dbReference type="ChEBI" id="CHEBI:87171"/>
        <dbReference type="ChEBI" id="CHEBI:87172"/>
        <dbReference type="ChEBI" id="CHEBI:456215"/>
        <dbReference type="EC" id="2.8.1.14"/>
    </reaction>
</comment>
<dbReference type="PANTHER" id="PTHR11933:SF5">
    <property type="entry name" value="MITOCHONDRIAL TRNA-SPECIFIC 2-THIOURIDYLASE 1"/>
    <property type="match status" value="1"/>
</dbReference>
<evidence type="ECO:0000256" key="9">
    <source>
        <dbReference type="ARBA" id="ARBA00022884"/>
    </source>
</evidence>
<dbReference type="InterPro" id="IPR004506">
    <property type="entry name" value="MnmA-like"/>
</dbReference>
<evidence type="ECO:0000256" key="6">
    <source>
        <dbReference type="ARBA" id="ARBA00022694"/>
    </source>
</evidence>
<dbReference type="Pfam" id="PF20259">
    <property type="entry name" value="tRNA_Me_trans_M"/>
    <property type="match status" value="1"/>
</dbReference>
<dbReference type="InterPro" id="IPR046885">
    <property type="entry name" value="MnmA-like_C"/>
</dbReference>
<keyword evidence="4" id="KW-0820">tRNA-binding</keyword>
<evidence type="ECO:0000256" key="1">
    <source>
        <dbReference type="ARBA" id="ARBA00003986"/>
    </source>
</evidence>
<dbReference type="Gene3D" id="2.30.30.280">
    <property type="entry name" value="Adenine nucleotide alpha hydrolases-like domains"/>
    <property type="match status" value="1"/>
</dbReference>
<evidence type="ECO:0000256" key="7">
    <source>
        <dbReference type="ARBA" id="ARBA00022741"/>
    </source>
</evidence>
<keyword evidence="7" id="KW-0547">Nucleotide-binding</keyword>
<keyword evidence="5" id="KW-0808">Transferase</keyword>
<dbReference type="InterPro" id="IPR046884">
    <property type="entry name" value="MnmA-like_central"/>
</dbReference>
<keyword evidence="9" id="KW-0694">RNA-binding</keyword>
<dbReference type="SUPFAM" id="SSF52402">
    <property type="entry name" value="Adenine nucleotide alpha hydrolases-like"/>
    <property type="match status" value="1"/>
</dbReference>
<dbReference type="EC" id="2.8.1.14" evidence="3"/>
<dbReference type="InterPro" id="IPR023382">
    <property type="entry name" value="MnmA-like_central_sf"/>
</dbReference>
<evidence type="ECO:0000259" key="13">
    <source>
        <dbReference type="Pfam" id="PF20259"/>
    </source>
</evidence>
<keyword evidence="8" id="KW-0067">ATP-binding</keyword>
<evidence type="ECO:0000313" key="15">
    <source>
        <dbReference type="Proteomes" id="UP001497600"/>
    </source>
</evidence>
<dbReference type="Pfam" id="PF03054">
    <property type="entry name" value="tRNA_Me_trans"/>
    <property type="match status" value="1"/>
</dbReference>
<reference evidence="14 15" key="1">
    <citation type="submission" date="2024-01" db="EMBL/GenBank/DDBJ databases">
        <authorList>
            <consortium name="Genoscope - CEA"/>
            <person name="William W."/>
        </authorList>
    </citation>
    <scope>NUCLEOTIDE SEQUENCE [LARGE SCALE GENOMIC DNA]</scope>
    <source>
        <strain evidence="14 15">29B2s-10</strain>
    </source>
</reference>
<dbReference type="PANTHER" id="PTHR11933">
    <property type="entry name" value="TRNA 5-METHYLAMINOMETHYL-2-THIOURIDYLATE -METHYLTRANSFERASE"/>
    <property type="match status" value="1"/>
</dbReference>
<feature type="domain" description="tRNA-specific 2-thiouridylase MnmA-like C-terminal" evidence="12">
    <location>
        <begin position="331"/>
        <end position="410"/>
    </location>
</feature>
<evidence type="ECO:0000259" key="12">
    <source>
        <dbReference type="Pfam" id="PF20258"/>
    </source>
</evidence>
<comment type="function">
    <text evidence="1">Catalyzes the 2-thiolation of uridine at the wobble position (U34) of mitochondrial tRNA(Lys), tRNA(Glu) and tRNA(Gln). Required for the formation of 5-taurinomethyl-2-thiouridine (tm5s2U) of mitochondrial tRNA(Lys), tRNA(Glu), and tRNA(Gln) at the wobble position. ATP is required to activate the C2 atom of the wobble base.</text>
</comment>
<gene>
    <name evidence="14" type="primary">SLM3</name>
    <name evidence="14" type="ORF">CAAN4_H25752</name>
</gene>
<comment type="similarity">
    <text evidence="2">Belongs to the MnmA/TRMU family.</text>
</comment>
<dbReference type="Proteomes" id="UP001497600">
    <property type="component" value="Chromosome H"/>
</dbReference>
<name>A0ABP0EM59_9ASCO</name>
<evidence type="ECO:0000256" key="10">
    <source>
        <dbReference type="ARBA" id="ARBA00023157"/>
    </source>
</evidence>
<evidence type="ECO:0000256" key="3">
    <source>
        <dbReference type="ARBA" id="ARBA00011953"/>
    </source>
</evidence>
<dbReference type="NCBIfam" id="TIGR00420">
    <property type="entry name" value="trmU"/>
    <property type="match status" value="1"/>
</dbReference>
<evidence type="ECO:0000256" key="8">
    <source>
        <dbReference type="ARBA" id="ARBA00022840"/>
    </source>
</evidence>
<dbReference type="Pfam" id="PF20258">
    <property type="entry name" value="tRNA_Me_trans_C"/>
    <property type="match status" value="1"/>
</dbReference>
<dbReference type="EMBL" id="OZ004260">
    <property type="protein sequence ID" value="CAK7922353.1"/>
    <property type="molecule type" value="Genomic_DNA"/>
</dbReference>
<protein>
    <recommendedName>
        <fullName evidence="3">tRNA-5-taurinomethyluridine 2-sulfurtransferase</fullName>
        <ecNumber evidence="3">2.8.1.14</ecNumber>
    </recommendedName>
</protein>
<sequence length="415" mass="47411">MIQRSIRTGFRVINNFAAVRQKSAFSFPTKLNVVDPLEYEQVEPDKDDEIVIAMSSGVDSSVTASLYAKSYKNVRGVYMANWSQSAKCLEDDWNDVKRVCGQLKIPCERVNFEREYWTDVFEPMINMYKNGLTPNPDVGCNKYVKFGKMIEHLHNKFENVDKKWWLVTGHYARIMRHRESGKYHLLRGLYPNKDQSYYLSMLPPDTLSRVLMPIGHMTKPDVREIAAKENLITASKPDSQGLCFVSQDNKKFGSFLDEYIRPNPGNYVTEDGKIWGTHNGLWHATIGQRANICMPQGDPKYKGVWFVSEKRTDTNELVIVKGGNNAALYASKLRVRDWQWLETNFDTSKFCTDNLTIQYRSLQNSPDAVASFESLGNDEVEIHLKESARAMAPGQNIVLYNGNRVLGCGVLQITN</sequence>
<keyword evidence="10" id="KW-1015">Disulfide bond</keyword>
<dbReference type="InterPro" id="IPR014729">
    <property type="entry name" value="Rossmann-like_a/b/a_fold"/>
</dbReference>
<keyword evidence="15" id="KW-1185">Reference proteome</keyword>
<organism evidence="14 15">
    <name type="scientific">[Candida] anglica</name>
    <dbReference type="NCBI Taxonomy" id="148631"/>
    <lineage>
        <taxon>Eukaryota</taxon>
        <taxon>Fungi</taxon>
        <taxon>Dikarya</taxon>
        <taxon>Ascomycota</taxon>
        <taxon>Saccharomycotina</taxon>
        <taxon>Pichiomycetes</taxon>
        <taxon>Debaryomycetaceae</taxon>
        <taxon>Kurtzmaniella</taxon>
    </lineage>
</organism>
<evidence type="ECO:0000256" key="5">
    <source>
        <dbReference type="ARBA" id="ARBA00022679"/>
    </source>
</evidence>
<dbReference type="Gene3D" id="2.40.30.10">
    <property type="entry name" value="Translation factors"/>
    <property type="match status" value="1"/>
</dbReference>
<evidence type="ECO:0000256" key="11">
    <source>
        <dbReference type="ARBA" id="ARBA00049564"/>
    </source>
</evidence>
<keyword evidence="6" id="KW-0819">tRNA processing</keyword>
<dbReference type="CDD" id="cd01998">
    <property type="entry name" value="MnmA_TRMU-like"/>
    <property type="match status" value="1"/>
</dbReference>
<evidence type="ECO:0000256" key="2">
    <source>
        <dbReference type="ARBA" id="ARBA00006191"/>
    </source>
</evidence>
<evidence type="ECO:0000313" key="14">
    <source>
        <dbReference type="EMBL" id="CAK7922353.1"/>
    </source>
</evidence>
<proteinExistence type="inferred from homology"/>
<accession>A0ABP0EM59</accession>
<dbReference type="NCBIfam" id="NF001138">
    <property type="entry name" value="PRK00143.1"/>
    <property type="match status" value="1"/>
</dbReference>
<dbReference type="Gene3D" id="3.40.50.620">
    <property type="entry name" value="HUPs"/>
    <property type="match status" value="1"/>
</dbReference>
<evidence type="ECO:0000256" key="4">
    <source>
        <dbReference type="ARBA" id="ARBA00022555"/>
    </source>
</evidence>